<keyword evidence="2 4" id="KW-0732">Signal</keyword>
<comment type="caution">
    <text evidence="5">The sequence shown here is derived from an EMBL/GenBank/DDBJ whole genome shotgun (WGS) entry which is preliminary data.</text>
</comment>
<organism evidence="5 6">
    <name type="scientific">Mameliella alba</name>
    <dbReference type="NCBI Taxonomy" id="561184"/>
    <lineage>
        <taxon>Bacteria</taxon>
        <taxon>Pseudomonadati</taxon>
        <taxon>Pseudomonadota</taxon>
        <taxon>Alphaproteobacteria</taxon>
        <taxon>Rhodobacterales</taxon>
        <taxon>Roseobacteraceae</taxon>
        <taxon>Mameliella</taxon>
    </lineage>
</organism>
<dbReference type="GO" id="GO:0005829">
    <property type="term" value="C:cytosol"/>
    <property type="evidence" value="ECO:0007669"/>
    <property type="project" value="TreeGrafter"/>
</dbReference>
<name>A0A0B3S4N0_9RHOB</name>
<proteinExistence type="inferred from homology"/>
<dbReference type="RefSeq" id="WP_043139296.1">
    <property type="nucleotide sequence ID" value="NZ_JBAWKR010000001.1"/>
</dbReference>
<evidence type="ECO:0000256" key="2">
    <source>
        <dbReference type="ARBA" id="ARBA00022729"/>
    </source>
</evidence>
<sequence length="213" mass="23206">MRPAVRLVVLLLALWGAAAGAQGQGSPFVSGMPQTPILVIDFERVFAESAFGRRVNEEIEQQGRTIAAENRKIEAELIEEERELTDLRPTLAPDEFRALADAFDEKVQRLRDEQDAKARALGTRTEEARRRFLTVAQPVLEGLLREAGAMLILERRTVFVAADAIDVTDRAIALIDVQIGDGTPAVPDPVPVPDPAPDSAPDPETPEPPSGQD</sequence>
<gene>
    <name evidence="5" type="ORF">OA50_01501</name>
</gene>
<dbReference type="Proteomes" id="UP000030960">
    <property type="component" value="Unassembled WGS sequence"/>
</dbReference>
<evidence type="ECO:0000313" key="5">
    <source>
        <dbReference type="EMBL" id="KHQ53913.1"/>
    </source>
</evidence>
<dbReference type="EMBL" id="JSUQ01000005">
    <property type="protein sequence ID" value="KHQ53913.1"/>
    <property type="molecule type" value="Genomic_DNA"/>
</dbReference>
<dbReference type="GO" id="GO:0051082">
    <property type="term" value="F:unfolded protein binding"/>
    <property type="evidence" value="ECO:0007669"/>
    <property type="project" value="InterPro"/>
</dbReference>
<evidence type="ECO:0000313" key="6">
    <source>
        <dbReference type="Proteomes" id="UP000030960"/>
    </source>
</evidence>
<reference evidence="5 6" key="1">
    <citation type="submission" date="2014-10" db="EMBL/GenBank/DDBJ databases">
        <title>Genome sequence of Ponticoccus sp. strain UMTAT08 isolated from clonal culture of toxic dinoflagellate Alexandrium tamiyavanichii.</title>
        <authorList>
            <person name="Gan H.Y."/>
            <person name="Muhd D.-D."/>
            <person name="Mohd Noor M.E."/>
            <person name="Yeong Y.S."/>
            <person name="Usup G."/>
        </authorList>
    </citation>
    <scope>NUCLEOTIDE SEQUENCE [LARGE SCALE GENOMIC DNA]</scope>
    <source>
        <strain evidence="5 6">UMTAT08</strain>
    </source>
</reference>
<dbReference type="OrthoDB" id="7868372at2"/>
<dbReference type="PATRIC" id="fig|1515334.3.peg.1502"/>
<protein>
    <submittedName>
        <fullName evidence="5">Outer membrane protein H</fullName>
    </submittedName>
</protein>
<feature type="signal peptide" evidence="4">
    <location>
        <begin position="1"/>
        <end position="21"/>
    </location>
</feature>
<dbReference type="Gene3D" id="3.30.910.20">
    <property type="entry name" value="Skp domain"/>
    <property type="match status" value="1"/>
</dbReference>
<dbReference type="AlphaFoldDB" id="A0A0B3S4N0"/>
<dbReference type="InterPro" id="IPR005632">
    <property type="entry name" value="Chaperone_Skp"/>
</dbReference>
<dbReference type="PANTHER" id="PTHR35089:SF1">
    <property type="entry name" value="CHAPERONE PROTEIN SKP"/>
    <property type="match status" value="1"/>
</dbReference>
<feature type="chain" id="PRO_5002084894" evidence="4">
    <location>
        <begin position="22"/>
        <end position="213"/>
    </location>
</feature>
<feature type="compositionally biased region" description="Pro residues" evidence="3">
    <location>
        <begin position="186"/>
        <end position="200"/>
    </location>
</feature>
<keyword evidence="6" id="KW-1185">Reference proteome</keyword>
<evidence type="ECO:0000256" key="4">
    <source>
        <dbReference type="SAM" id="SignalP"/>
    </source>
</evidence>
<dbReference type="PANTHER" id="PTHR35089">
    <property type="entry name" value="CHAPERONE PROTEIN SKP"/>
    <property type="match status" value="1"/>
</dbReference>
<evidence type="ECO:0000256" key="1">
    <source>
        <dbReference type="ARBA" id="ARBA00009091"/>
    </source>
</evidence>
<dbReference type="InterPro" id="IPR024930">
    <property type="entry name" value="Skp_dom_sf"/>
</dbReference>
<dbReference type="GO" id="GO:0050821">
    <property type="term" value="P:protein stabilization"/>
    <property type="evidence" value="ECO:0007669"/>
    <property type="project" value="TreeGrafter"/>
</dbReference>
<accession>A0A0B3S4N0</accession>
<dbReference type="STRING" id="561184.SAMN05216376_101335"/>
<evidence type="ECO:0000256" key="3">
    <source>
        <dbReference type="SAM" id="MobiDB-lite"/>
    </source>
</evidence>
<comment type="similarity">
    <text evidence="1">Belongs to the Skp family.</text>
</comment>
<feature type="region of interest" description="Disordered" evidence="3">
    <location>
        <begin position="182"/>
        <end position="213"/>
    </location>
</feature>
<dbReference type="Pfam" id="PF03938">
    <property type="entry name" value="OmpH"/>
    <property type="match status" value="1"/>
</dbReference>
<dbReference type="SMART" id="SM00935">
    <property type="entry name" value="OmpH"/>
    <property type="match status" value="1"/>
</dbReference>
<dbReference type="SUPFAM" id="SSF111384">
    <property type="entry name" value="OmpH-like"/>
    <property type="match status" value="1"/>
</dbReference>